<evidence type="ECO:0000256" key="4">
    <source>
        <dbReference type="ARBA" id="ARBA00017935"/>
    </source>
</evidence>
<evidence type="ECO:0000256" key="1">
    <source>
        <dbReference type="ARBA" id="ARBA00004978"/>
    </source>
</evidence>
<dbReference type="Proteomes" id="UP000001947">
    <property type="component" value="Chromosome"/>
</dbReference>
<dbReference type="STRING" id="203122.Sde_1189"/>
<evidence type="ECO:0000256" key="2">
    <source>
        <dbReference type="ARBA" id="ARBA00010712"/>
    </source>
</evidence>
<dbReference type="HOGENOM" id="CLU_111896_0_0_6"/>
<proteinExistence type="inferred from homology"/>
<evidence type="ECO:0000256" key="6">
    <source>
        <dbReference type="ARBA" id="ARBA00023315"/>
    </source>
</evidence>
<organism evidence="10 11">
    <name type="scientific">Saccharophagus degradans (strain 2-40 / ATCC 43961 / DSM 17024)</name>
    <dbReference type="NCBI Taxonomy" id="203122"/>
    <lineage>
        <taxon>Bacteria</taxon>
        <taxon>Pseudomonadati</taxon>
        <taxon>Pseudomonadota</taxon>
        <taxon>Gammaproteobacteria</taxon>
        <taxon>Cellvibrionales</taxon>
        <taxon>Cellvibrionaceae</taxon>
        <taxon>Saccharophagus</taxon>
    </lineage>
</organism>
<dbReference type="AlphaFoldDB" id="Q21LH8"/>
<dbReference type="GO" id="GO:0019491">
    <property type="term" value="P:ectoine biosynthetic process"/>
    <property type="evidence" value="ECO:0007669"/>
    <property type="project" value="UniProtKB-UniPathway"/>
</dbReference>
<dbReference type="KEGG" id="sde:Sde_1189"/>
<dbReference type="PROSITE" id="PS51186">
    <property type="entry name" value="GNAT"/>
    <property type="match status" value="1"/>
</dbReference>
<feature type="domain" description="N-acetyltransferase" evidence="9">
    <location>
        <begin position="17"/>
        <end position="173"/>
    </location>
</feature>
<comment type="similarity">
    <text evidence="2 8">Belongs to the acetyltransferase family. EctA subfamily.</text>
</comment>
<evidence type="ECO:0000256" key="5">
    <source>
        <dbReference type="ARBA" id="ARBA00022679"/>
    </source>
</evidence>
<dbReference type="InterPro" id="IPR000182">
    <property type="entry name" value="GNAT_dom"/>
</dbReference>
<accession>Q21LH8</accession>
<dbReference type="GO" id="GO:0033816">
    <property type="term" value="F:diaminobutyrate acetyltransferase activity"/>
    <property type="evidence" value="ECO:0007669"/>
    <property type="project" value="UniProtKB-EC"/>
</dbReference>
<dbReference type="CDD" id="cd04301">
    <property type="entry name" value="NAT_SF"/>
    <property type="match status" value="1"/>
</dbReference>
<dbReference type="OrthoDB" id="2436196at2"/>
<dbReference type="EC" id="2.3.1.178" evidence="3 8"/>
<evidence type="ECO:0000256" key="8">
    <source>
        <dbReference type="RuleBase" id="RU365045"/>
    </source>
</evidence>
<protein>
    <recommendedName>
        <fullName evidence="4 8">L-2,4-diaminobutyric acid acetyltransferase</fullName>
        <shortName evidence="8">DABA acetyltransferase</shortName>
        <ecNumber evidence="3 8">2.3.1.178</ecNumber>
    </recommendedName>
</protein>
<dbReference type="InterPro" id="IPR016181">
    <property type="entry name" value="Acyl_CoA_acyltransferase"/>
</dbReference>
<evidence type="ECO:0000256" key="7">
    <source>
        <dbReference type="ARBA" id="ARBA00048924"/>
    </source>
</evidence>
<dbReference type="EMBL" id="CP000282">
    <property type="protein sequence ID" value="ABD80451.1"/>
    <property type="molecule type" value="Genomic_DNA"/>
</dbReference>
<gene>
    <name evidence="8" type="primary">ectA</name>
    <name evidence="10" type="ordered locus">Sde_1189</name>
</gene>
<comment type="pathway">
    <text evidence="1 8">Amine and polyamine biosynthesis; ectoine biosynthesis; L-ectoine from L-aspartate 4-semialdehyde: step 2/3.</text>
</comment>
<keyword evidence="6 8" id="KW-0012">Acyltransferase</keyword>
<evidence type="ECO:0000259" key="9">
    <source>
        <dbReference type="PROSITE" id="PS51186"/>
    </source>
</evidence>
<sequence>MDSINAALDTSGSAKKLTIRKPSSLDGMALNQLVSECPPLDPNSAYCNLLQCHHFNETAAAAFEGEKMVGFISGYILPAAPNTLFVWQIAVHSSARGCGLAGRMLEAILEREALAGVSFIQTTISPGNEASQAVFRKLANKRDTHIRSEMLFGKDTHFNGAHDDELLFTVGPF</sequence>
<comment type="function">
    <text evidence="8">Catalyzes the acetylation of L-2,4-diaminobutyrate (DABA) to gamma-N-acetyl-alpha,gamma-diaminobutyric acid (ADABA) with acetyl coenzyme A.</text>
</comment>
<dbReference type="Gene3D" id="3.40.630.30">
    <property type="match status" value="1"/>
</dbReference>
<evidence type="ECO:0000313" key="11">
    <source>
        <dbReference type="Proteomes" id="UP000001947"/>
    </source>
</evidence>
<keyword evidence="5 8" id="KW-0808">Transferase</keyword>
<dbReference type="UniPathway" id="UPA00067">
    <property type="reaction ID" value="UER00122"/>
</dbReference>
<comment type="catalytic activity">
    <reaction evidence="7 8">
        <text>L-2,4-diaminobutanoate + acetyl-CoA = (2S)-4-acetamido-2-aminobutanoate + CoA + H(+)</text>
        <dbReference type="Rhea" id="RHEA:16901"/>
        <dbReference type="ChEBI" id="CHEBI:15378"/>
        <dbReference type="ChEBI" id="CHEBI:57287"/>
        <dbReference type="ChEBI" id="CHEBI:57288"/>
        <dbReference type="ChEBI" id="CHEBI:58761"/>
        <dbReference type="ChEBI" id="CHEBI:58929"/>
        <dbReference type="EC" id="2.3.1.178"/>
    </reaction>
</comment>
<dbReference type="NCBIfam" id="TIGR02406">
    <property type="entry name" value="ectoine_EctA"/>
    <property type="match status" value="1"/>
</dbReference>
<dbReference type="SUPFAM" id="SSF55729">
    <property type="entry name" value="Acyl-CoA N-acyltransferases (Nat)"/>
    <property type="match status" value="1"/>
</dbReference>
<dbReference type="eggNOG" id="COG0456">
    <property type="taxonomic scope" value="Bacteria"/>
</dbReference>
<dbReference type="InterPro" id="IPR012772">
    <property type="entry name" value="Ectoine_EctA"/>
</dbReference>
<evidence type="ECO:0000256" key="3">
    <source>
        <dbReference type="ARBA" id="ARBA00012355"/>
    </source>
</evidence>
<evidence type="ECO:0000313" key="10">
    <source>
        <dbReference type="EMBL" id="ABD80451.1"/>
    </source>
</evidence>
<dbReference type="Pfam" id="PF00583">
    <property type="entry name" value="Acetyltransf_1"/>
    <property type="match status" value="1"/>
</dbReference>
<keyword evidence="11" id="KW-1185">Reference proteome</keyword>
<reference evidence="10 11" key="1">
    <citation type="journal article" date="2008" name="PLoS Genet.">
        <title>Complete genome sequence of the complex carbohydrate-degrading marine bacterium, Saccharophagus degradans strain 2-40 T.</title>
        <authorList>
            <person name="Weiner R.M."/>
            <person name="Taylor L.E.II."/>
            <person name="Henrissat B."/>
            <person name="Hauser L."/>
            <person name="Land M."/>
            <person name="Coutinho P.M."/>
            <person name="Rancurel C."/>
            <person name="Saunders E.H."/>
            <person name="Longmire A.G."/>
            <person name="Zhang H."/>
            <person name="Bayer E.A."/>
            <person name="Gilbert H.J."/>
            <person name="Larimer F."/>
            <person name="Zhulin I.B."/>
            <person name="Ekborg N.A."/>
            <person name="Lamed R."/>
            <person name="Richardson P.M."/>
            <person name="Borovok I."/>
            <person name="Hutcheson S."/>
        </authorList>
    </citation>
    <scope>NUCLEOTIDE SEQUENCE [LARGE SCALE GENOMIC DNA]</scope>
    <source>
        <strain evidence="11">2-40 / ATCC 43961 / DSM 17024</strain>
    </source>
</reference>
<name>Q21LH8_SACD2</name>